<dbReference type="Gene3D" id="3.30.2010.10">
    <property type="entry name" value="Metalloproteases ('zincins'), catalytic domain"/>
    <property type="match status" value="1"/>
</dbReference>
<dbReference type="InterPro" id="IPR013536">
    <property type="entry name" value="WLM_dom"/>
</dbReference>
<keyword evidence="1" id="KW-0812">Transmembrane</keyword>
<organism evidence="3">
    <name type="scientific">viral metagenome</name>
    <dbReference type="NCBI Taxonomy" id="1070528"/>
    <lineage>
        <taxon>unclassified sequences</taxon>
        <taxon>metagenomes</taxon>
        <taxon>organismal metagenomes</taxon>
    </lineage>
</organism>
<dbReference type="EMBL" id="MN740214">
    <property type="protein sequence ID" value="QHT94075.1"/>
    <property type="molecule type" value="Genomic_DNA"/>
</dbReference>
<evidence type="ECO:0000256" key="1">
    <source>
        <dbReference type="SAM" id="Phobius"/>
    </source>
</evidence>
<keyword evidence="1" id="KW-1133">Transmembrane helix</keyword>
<dbReference type="AlphaFoldDB" id="A0A6C0INK8"/>
<keyword evidence="1" id="KW-0472">Membrane</keyword>
<reference evidence="3" key="1">
    <citation type="journal article" date="2020" name="Nature">
        <title>Giant virus diversity and host interactions through global metagenomics.</title>
        <authorList>
            <person name="Schulz F."/>
            <person name="Roux S."/>
            <person name="Paez-Espino D."/>
            <person name="Jungbluth S."/>
            <person name="Walsh D.A."/>
            <person name="Denef V.J."/>
            <person name="McMahon K.D."/>
            <person name="Konstantinidis K.T."/>
            <person name="Eloe-Fadrosh E.A."/>
            <person name="Kyrpides N.C."/>
            <person name="Woyke T."/>
        </authorList>
    </citation>
    <scope>NUCLEOTIDE SEQUENCE</scope>
    <source>
        <strain evidence="3">GVMAG-M-3300024258-14</strain>
    </source>
</reference>
<evidence type="ECO:0000313" key="3">
    <source>
        <dbReference type="EMBL" id="QHT94075.1"/>
    </source>
</evidence>
<protein>
    <recommendedName>
        <fullName evidence="2">WLM domain-containing protein</fullName>
    </recommendedName>
</protein>
<accession>A0A6C0INK8</accession>
<name>A0A6C0INK8_9ZZZZ</name>
<proteinExistence type="predicted"/>
<feature type="domain" description="WLM" evidence="2">
    <location>
        <begin position="91"/>
        <end position="174"/>
    </location>
</feature>
<evidence type="ECO:0000259" key="2">
    <source>
        <dbReference type="Pfam" id="PF08325"/>
    </source>
</evidence>
<feature type="transmembrane region" description="Helical" evidence="1">
    <location>
        <begin position="7"/>
        <end position="25"/>
    </location>
</feature>
<sequence length="202" mass="23465">MKNITSLYLKYLAFFIGAILVYQLYQKSNNYDLKCIIAQEDGKTYCVRDRKKLQQSAELMAKVTNNMSKMVEYMRQNHPDDERTQRLVDGFNPNSISETLPTSKLTAYSENKGEKIALCLNKNKKKGEDELIDINTLTFVALHELSHIMTKSIGHKQDFWNNFKFLLENAKTSQIYNPVDYNKNPSEYCGMTLNDNPYFDLV</sequence>
<dbReference type="Pfam" id="PF08325">
    <property type="entry name" value="WLM"/>
    <property type="match status" value="1"/>
</dbReference>